<name>A0A1I4PZ85_9GAMM</name>
<keyword evidence="1" id="KW-0812">Transmembrane</keyword>
<dbReference type="STRING" id="488535.SAMN04487963_2067"/>
<keyword evidence="1" id="KW-1133">Transmembrane helix</keyword>
<dbReference type="OrthoDB" id="5773043at2"/>
<evidence type="ECO:0000256" key="1">
    <source>
        <dbReference type="SAM" id="Phobius"/>
    </source>
</evidence>
<evidence type="ECO:0000313" key="2">
    <source>
        <dbReference type="EMBL" id="SFM32723.1"/>
    </source>
</evidence>
<dbReference type="Proteomes" id="UP000198519">
    <property type="component" value="Unassembled WGS sequence"/>
</dbReference>
<dbReference type="RefSeq" id="WP_092023218.1">
    <property type="nucleotide sequence ID" value="NZ_FOUE01000003.1"/>
</dbReference>
<reference evidence="3" key="1">
    <citation type="submission" date="2016-10" db="EMBL/GenBank/DDBJ databases">
        <authorList>
            <person name="Varghese N."/>
            <person name="Submissions S."/>
        </authorList>
    </citation>
    <scope>NUCLEOTIDE SEQUENCE [LARGE SCALE GENOMIC DNA]</scope>
    <source>
        <strain evidence="3">CGMCC 1.7061</strain>
    </source>
</reference>
<evidence type="ECO:0000313" key="3">
    <source>
        <dbReference type="Proteomes" id="UP000198519"/>
    </source>
</evidence>
<gene>
    <name evidence="2" type="ORF">SAMN04487963_2067</name>
</gene>
<accession>A0A1I4PZ85</accession>
<feature type="transmembrane region" description="Helical" evidence="1">
    <location>
        <begin position="37"/>
        <end position="58"/>
    </location>
</feature>
<sequence>MGTLLIILAVLFVSLIIIIPLIERYAPRGENRNYRHITRWFIPLMMLIFVLQLVRHFFMS</sequence>
<dbReference type="EMBL" id="FOUE01000003">
    <property type="protein sequence ID" value="SFM32723.1"/>
    <property type="molecule type" value="Genomic_DNA"/>
</dbReference>
<protein>
    <submittedName>
        <fullName evidence="2">Uncharacterized protein</fullName>
    </submittedName>
</protein>
<keyword evidence="3" id="KW-1185">Reference proteome</keyword>
<organism evidence="2 3">
    <name type="scientific">Marinobacter zhejiangensis</name>
    <dbReference type="NCBI Taxonomy" id="488535"/>
    <lineage>
        <taxon>Bacteria</taxon>
        <taxon>Pseudomonadati</taxon>
        <taxon>Pseudomonadota</taxon>
        <taxon>Gammaproteobacteria</taxon>
        <taxon>Pseudomonadales</taxon>
        <taxon>Marinobacteraceae</taxon>
        <taxon>Marinobacter</taxon>
    </lineage>
</organism>
<dbReference type="AlphaFoldDB" id="A0A1I4PZ85"/>
<keyword evidence="1" id="KW-0472">Membrane</keyword>
<proteinExistence type="predicted"/>
<feature type="transmembrane region" description="Helical" evidence="1">
    <location>
        <begin position="6"/>
        <end position="25"/>
    </location>
</feature>